<accession>A0A8H4IV70</accession>
<dbReference type="Gene3D" id="3.30.420.10">
    <property type="entry name" value="Ribonuclease H-like superfamily/Ribonuclease H"/>
    <property type="match status" value="1"/>
</dbReference>
<dbReference type="Proteomes" id="UP000572817">
    <property type="component" value="Unassembled WGS sequence"/>
</dbReference>
<comment type="caution">
    <text evidence="2">The sequence shown here is derived from an EMBL/GenBank/DDBJ whole genome shotgun (WGS) entry which is preliminary data.</text>
</comment>
<dbReference type="InterPro" id="IPR036397">
    <property type="entry name" value="RNaseH_sf"/>
</dbReference>
<feature type="region of interest" description="Disordered" evidence="1">
    <location>
        <begin position="1"/>
        <end position="71"/>
    </location>
</feature>
<feature type="region of interest" description="Disordered" evidence="1">
    <location>
        <begin position="123"/>
        <end position="272"/>
    </location>
</feature>
<evidence type="ECO:0000313" key="2">
    <source>
        <dbReference type="EMBL" id="KAF4308091.1"/>
    </source>
</evidence>
<dbReference type="EMBL" id="WWBZ02000022">
    <property type="protein sequence ID" value="KAF4308091.1"/>
    <property type="molecule type" value="Genomic_DNA"/>
</dbReference>
<feature type="region of interest" description="Disordered" evidence="1">
    <location>
        <begin position="479"/>
        <end position="555"/>
    </location>
</feature>
<dbReference type="InterPro" id="IPR012337">
    <property type="entry name" value="RNaseH-like_sf"/>
</dbReference>
<feature type="compositionally biased region" description="Polar residues" evidence="1">
    <location>
        <begin position="507"/>
        <end position="518"/>
    </location>
</feature>
<sequence>MLPADKTTAMDPPAATSDSDKPSLAHVGHPEVGTQDVKPAPGSAASELDESRVEDQTCNDAPTLGHKTAVVVATEPTPSTISKYSESSFAMSGAVTSKPSGTSFAMKVNEGITSAVIRLPTSCDTRSEAPSSQTIVADYSPPKPSSKTDGDEAALSSTTGEASSKASNETVDTKPPPASIDAKPTTLAIPPVTPSSITKGKARMPLKSKPPPSGSSRSQCKKKTSQGPLSTPTDPNSASPTTPRPAQATELPGAPDSAAAATQAGPSNTDATPKFVDPNLAILAARACKGDHNFPGTVVIVPADESIQNGKHACRIHAPDSTMSFFLDGSTTFPACLSSAAAAPAKRKPVTPGSGAAVVYRADTTKDVWTEVTEMLDDIMDSRLAEARALAMGFRIALRQAPKHPDVKTLEFFLDCVVVIEALMNFVEAPEKEDDYLYRQLKHVYDVVGILKALGKEVVVRWVKAHGKKWNMVVGNRNADKAARRARPSLQLNSPAMHTPGAEEPVPQQSNGQDAETSSARDAHDNSASPIKRKREEDEGGAGNGGDAKKIKKEP</sequence>
<keyword evidence="3" id="KW-1185">Reference proteome</keyword>
<evidence type="ECO:0000256" key="1">
    <source>
        <dbReference type="SAM" id="MobiDB-lite"/>
    </source>
</evidence>
<dbReference type="AlphaFoldDB" id="A0A8H4IV70"/>
<proteinExistence type="predicted"/>
<protein>
    <submittedName>
        <fullName evidence="2">Uncharacterized protein</fullName>
    </submittedName>
</protein>
<name>A0A8H4IV70_9PEZI</name>
<dbReference type="SUPFAM" id="SSF53098">
    <property type="entry name" value="Ribonuclease H-like"/>
    <property type="match status" value="1"/>
</dbReference>
<reference evidence="2" key="1">
    <citation type="submission" date="2020-04" db="EMBL/GenBank/DDBJ databases">
        <title>Genome Assembly and Annotation of Botryosphaeria dothidea sdau 11-99, a Latent Pathogen of Apple Fruit Ring Rot in China.</title>
        <authorList>
            <person name="Yu C."/>
            <person name="Diao Y."/>
            <person name="Lu Q."/>
            <person name="Zhao J."/>
            <person name="Cui S."/>
            <person name="Peng C."/>
            <person name="He B."/>
            <person name="Liu H."/>
        </authorList>
    </citation>
    <scope>NUCLEOTIDE SEQUENCE [LARGE SCALE GENOMIC DNA]</scope>
    <source>
        <strain evidence="2">Sdau11-99</strain>
    </source>
</reference>
<dbReference type="GO" id="GO:0003676">
    <property type="term" value="F:nucleic acid binding"/>
    <property type="evidence" value="ECO:0007669"/>
    <property type="project" value="InterPro"/>
</dbReference>
<organism evidence="2 3">
    <name type="scientific">Botryosphaeria dothidea</name>
    <dbReference type="NCBI Taxonomy" id="55169"/>
    <lineage>
        <taxon>Eukaryota</taxon>
        <taxon>Fungi</taxon>
        <taxon>Dikarya</taxon>
        <taxon>Ascomycota</taxon>
        <taxon>Pezizomycotina</taxon>
        <taxon>Dothideomycetes</taxon>
        <taxon>Dothideomycetes incertae sedis</taxon>
        <taxon>Botryosphaeriales</taxon>
        <taxon>Botryosphaeriaceae</taxon>
        <taxon>Botryosphaeria</taxon>
    </lineage>
</organism>
<gene>
    <name evidence="2" type="ORF">GTA08_BOTSDO04758</name>
</gene>
<feature type="compositionally biased region" description="Polar residues" evidence="1">
    <location>
        <begin position="123"/>
        <end position="135"/>
    </location>
</feature>
<feature type="compositionally biased region" description="Polar residues" evidence="1">
    <location>
        <begin position="225"/>
        <end position="241"/>
    </location>
</feature>
<evidence type="ECO:0000313" key="3">
    <source>
        <dbReference type="Proteomes" id="UP000572817"/>
    </source>
</evidence>
<feature type="compositionally biased region" description="Polar residues" evidence="1">
    <location>
        <begin position="155"/>
        <end position="170"/>
    </location>
</feature>